<dbReference type="Proteomes" id="UP000056968">
    <property type="component" value="Chromosome"/>
</dbReference>
<name>A0A0S3EUC1_9SPHN</name>
<dbReference type="STRING" id="1332080.ATN00_00550"/>
<evidence type="ECO:0000313" key="1">
    <source>
        <dbReference type="EMBL" id="ALR19028.1"/>
    </source>
</evidence>
<protein>
    <submittedName>
        <fullName evidence="1">Uncharacterized protein</fullName>
    </submittedName>
</protein>
<gene>
    <name evidence="1" type="ORF">ATN00_00550</name>
</gene>
<accession>A0A0S3EUC1</accession>
<keyword evidence="2" id="KW-1185">Reference proteome</keyword>
<dbReference type="KEGG" id="sbd:ATN00_00550"/>
<reference evidence="1 2" key="1">
    <citation type="submission" date="2015-11" db="EMBL/GenBank/DDBJ databases">
        <title>A Two-component Flavoprotein Monooxygenase System MeaXY Responsible for para-Hydroxylation of 2-Methyl-6-ethylaniline and 2,6-Diethylaniline in Sphingobium baderi DE-13.</title>
        <authorList>
            <person name="Cheng M."/>
            <person name="Meng Q."/>
            <person name="Yang Y."/>
            <person name="Chu C."/>
            <person name="Yan X."/>
            <person name="He J."/>
            <person name="Li S."/>
        </authorList>
    </citation>
    <scope>NUCLEOTIDE SEQUENCE [LARGE SCALE GENOMIC DNA]</scope>
    <source>
        <strain evidence="1 2">DE-13</strain>
    </source>
</reference>
<proteinExistence type="predicted"/>
<dbReference type="EMBL" id="CP013264">
    <property type="protein sequence ID" value="ALR19028.1"/>
    <property type="molecule type" value="Genomic_DNA"/>
</dbReference>
<evidence type="ECO:0000313" key="2">
    <source>
        <dbReference type="Proteomes" id="UP000056968"/>
    </source>
</evidence>
<organism evidence="1 2">
    <name type="scientific">Sphingobium baderi</name>
    <dbReference type="NCBI Taxonomy" id="1332080"/>
    <lineage>
        <taxon>Bacteria</taxon>
        <taxon>Pseudomonadati</taxon>
        <taxon>Pseudomonadota</taxon>
        <taxon>Alphaproteobacteria</taxon>
        <taxon>Sphingomonadales</taxon>
        <taxon>Sphingomonadaceae</taxon>
        <taxon>Sphingobium</taxon>
    </lineage>
</organism>
<sequence length="230" mass="25544">MEKRGGYMATMPELIAVLEKHRVDNGATLELFGRRLREAGRITKGKRGRGAAHMTYLDAARLLIACAATDHPERAVDAEYVFSNLVRHSEAGIDGDFPLPAVEAATLDLGLAMTLEAIGNGSVDAIAKKRWEAEHPESHIRAPAFCWLRLHRSHTSADIRVLAGRYIYHHPALKALTDSIDNGTLHEVRDFATDALDRETYRFRTGKNLAAEFEEKLLNDVAKLIAGEEY</sequence>
<dbReference type="AlphaFoldDB" id="A0A0S3EUC1"/>